<keyword evidence="6" id="KW-1015">Disulfide bond</keyword>
<evidence type="ECO:0000256" key="7">
    <source>
        <dbReference type="SAM" id="SignalP"/>
    </source>
</evidence>
<dbReference type="SMART" id="SM00131">
    <property type="entry name" value="KU"/>
    <property type="match status" value="1"/>
</dbReference>
<keyword evidence="10" id="KW-1185">Reference proteome</keyword>
<accession>A0A8X6SIY9</accession>
<evidence type="ECO:0000259" key="8">
    <source>
        <dbReference type="PROSITE" id="PS50279"/>
    </source>
</evidence>
<dbReference type="PANTHER" id="PTHR10083:SF373">
    <property type="entry name" value="SERINE PEPTIDASE INHIBITOR, KUNITZ TYPE, 2"/>
    <property type="match status" value="1"/>
</dbReference>
<evidence type="ECO:0000256" key="3">
    <source>
        <dbReference type="ARBA" id="ARBA00022690"/>
    </source>
</evidence>
<keyword evidence="4 7" id="KW-0732">Signal</keyword>
<evidence type="ECO:0000256" key="5">
    <source>
        <dbReference type="ARBA" id="ARBA00022900"/>
    </source>
</evidence>
<dbReference type="FunFam" id="4.10.410.10:FF:000020">
    <property type="entry name" value="Collagen, type VI, alpha 3"/>
    <property type="match status" value="1"/>
</dbReference>
<dbReference type="GO" id="GO:0005615">
    <property type="term" value="C:extracellular space"/>
    <property type="evidence" value="ECO:0007669"/>
    <property type="project" value="TreeGrafter"/>
</dbReference>
<dbReference type="Proteomes" id="UP000887159">
    <property type="component" value="Unassembled WGS sequence"/>
</dbReference>
<dbReference type="PROSITE" id="PS00280">
    <property type="entry name" value="BPTI_KUNITZ_1"/>
    <property type="match status" value="1"/>
</dbReference>
<dbReference type="PANTHER" id="PTHR10083">
    <property type="entry name" value="KUNITZ-TYPE PROTEASE INHIBITOR-RELATED"/>
    <property type="match status" value="1"/>
</dbReference>
<feature type="signal peptide" evidence="7">
    <location>
        <begin position="1"/>
        <end position="19"/>
    </location>
</feature>
<evidence type="ECO:0000313" key="9">
    <source>
        <dbReference type="EMBL" id="GFY14594.1"/>
    </source>
</evidence>
<evidence type="ECO:0000256" key="2">
    <source>
        <dbReference type="ARBA" id="ARBA00022525"/>
    </source>
</evidence>
<gene>
    <name evidence="9" type="ORF">TNCV_4827981</name>
</gene>
<dbReference type="EMBL" id="BMAU01021330">
    <property type="protein sequence ID" value="GFY14594.1"/>
    <property type="molecule type" value="Genomic_DNA"/>
</dbReference>
<comment type="subcellular location">
    <subcellularLocation>
        <location evidence="1">Secreted</location>
    </subcellularLocation>
</comment>
<dbReference type="AlphaFoldDB" id="A0A8X6SIY9"/>
<keyword evidence="5" id="KW-0722">Serine protease inhibitor</keyword>
<dbReference type="CDD" id="cd00109">
    <property type="entry name" value="Kunitz-type"/>
    <property type="match status" value="1"/>
</dbReference>
<feature type="domain" description="BPTI/Kunitz inhibitor" evidence="8">
    <location>
        <begin position="83"/>
        <end position="133"/>
    </location>
</feature>
<dbReference type="PROSITE" id="PS50279">
    <property type="entry name" value="BPTI_KUNITZ_2"/>
    <property type="match status" value="1"/>
</dbReference>
<dbReference type="InterPro" id="IPR036880">
    <property type="entry name" value="Kunitz_BPTI_sf"/>
</dbReference>
<dbReference type="GO" id="GO:0004867">
    <property type="term" value="F:serine-type endopeptidase inhibitor activity"/>
    <property type="evidence" value="ECO:0007669"/>
    <property type="project" value="UniProtKB-KW"/>
</dbReference>
<sequence length="142" mass="16581">MAKLLCAFVLAGLIFQVSALDWHPTHWIPNPLKWVPNPFKWISDHTGWISRLNPLHWFEFWVRLGIIDGGLDSSKYGNKCDHCELQAVMGPCSEVHTHYYYNIVSRQCEQFLYGGCKGNKNNFRTKRECEKSCIKLRGKVFY</sequence>
<dbReference type="InterPro" id="IPR050098">
    <property type="entry name" value="TFPI/VKTCI-like"/>
</dbReference>
<dbReference type="Pfam" id="PF00014">
    <property type="entry name" value="Kunitz_BPTI"/>
    <property type="match status" value="1"/>
</dbReference>
<evidence type="ECO:0000256" key="4">
    <source>
        <dbReference type="ARBA" id="ARBA00022729"/>
    </source>
</evidence>
<dbReference type="Gene3D" id="4.10.410.10">
    <property type="entry name" value="Pancreatic trypsin inhibitor Kunitz domain"/>
    <property type="match status" value="1"/>
</dbReference>
<keyword evidence="3" id="KW-0646">Protease inhibitor</keyword>
<organism evidence="9 10">
    <name type="scientific">Trichonephila clavipes</name>
    <name type="common">Golden silk orbweaver</name>
    <name type="synonym">Nephila clavipes</name>
    <dbReference type="NCBI Taxonomy" id="2585209"/>
    <lineage>
        <taxon>Eukaryota</taxon>
        <taxon>Metazoa</taxon>
        <taxon>Ecdysozoa</taxon>
        <taxon>Arthropoda</taxon>
        <taxon>Chelicerata</taxon>
        <taxon>Arachnida</taxon>
        <taxon>Araneae</taxon>
        <taxon>Araneomorphae</taxon>
        <taxon>Entelegynae</taxon>
        <taxon>Araneoidea</taxon>
        <taxon>Nephilidae</taxon>
        <taxon>Trichonephila</taxon>
    </lineage>
</organism>
<dbReference type="InterPro" id="IPR020901">
    <property type="entry name" value="Prtase_inh_Kunz-CS"/>
</dbReference>
<keyword evidence="2" id="KW-0964">Secreted</keyword>
<proteinExistence type="predicted"/>
<protein>
    <recommendedName>
        <fullName evidence="8">BPTI/Kunitz inhibitor domain-containing protein</fullName>
    </recommendedName>
</protein>
<feature type="chain" id="PRO_5036465363" description="BPTI/Kunitz inhibitor domain-containing protein" evidence="7">
    <location>
        <begin position="20"/>
        <end position="142"/>
    </location>
</feature>
<evidence type="ECO:0000256" key="6">
    <source>
        <dbReference type="ARBA" id="ARBA00023157"/>
    </source>
</evidence>
<dbReference type="InterPro" id="IPR002223">
    <property type="entry name" value="Kunitz_BPTI"/>
</dbReference>
<evidence type="ECO:0000313" key="10">
    <source>
        <dbReference type="Proteomes" id="UP000887159"/>
    </source>
</evidence>
<comment type="caution">
    <text evidence="9">The sequence shown here is derived from an EMBL/GenBank/DDBJ whole genome shotgun (WGS) entry which is preliminary data.</text>
</comment>
<name>A0A8X6SIY9_TRICX</name>
<dbReference type="PRINTS" id="PR00759">
    <property type="entry name" value="BASICPTASE"/>
</dbReference>
<evidence type="ECO:0000256" key="1">
    <source>
        <dbReference type="ARBA" id="ARBA00004613"/>
    </source>
</evidence>
<dbReference type="SUPFAM" id="SSF57362">
    <property type="entry name" value="BPTI-like"/>
    <property type="match status" value="1"/>
</dbReference>
<reference evidence="9" key="1">
    <citation type="submission" date="2020-08" db="EMBL/GenBank/DDBJ databases">
        <title>Multicomponent nature underlies the extraordinary mechanical properties of spider dragline silk.</title>
        <authorList>
            <person name="Kono N."/>
            <person name="Nakamura H."/>
            <person name="Mori M."/>
            <person name="Yoshida Y."/>
            <person name="Ohtoshi R."/>
            <person name="Malay A.D."/>
            <person name="Moran D.A.P."/>
            <person name="Tomita M."/>
            <person name="Numata K."/>
            <person name="Arakawa K."/>
        </authorList>
    </citation>
    <scope>NUCLEOTIDE SEQUENCE</scope>
</reference>